<accession>A0A4C1SG83</accession>
<evidence type="ECO:0000313" key="1">
    <source>
        <dbReference type="EMBL" id="GBP00120.1"/>
    </source>
</evidence>
<dbReference type="Proteomes" id="UP000299102">
    <property type="component" value="Unassembled WGS sequence"/>
</dbReference>
<dbReference type="AlphaFoldDB" id="A0A4C1SG83"/>
<comment type="caution">
    <text evidence="1">The sequence shown here is derived from an EMBL/GenBank/DDBJ whole genome shotgun (WGS) entry which is preliminary data.</text>
</comment>
<evidence type="ECO:0000313" key="2">
    <source>
        <dbReference type="Proteomes" id="UP000299102"/>
    </source>
</evidence>
<keyword evidence="2" id="KW-1185">Reference proteome</keyword>
<protein>
    <submittedName>
        <fullName evidence="1">Uncharacterized protein</fullName>
    </submittedName>
</protein>
<dbReference type="EMBL" id="BGZK01000004">
    <property type="protein sequence ID" value="GBP00120.1"/>
    <property type="molecule type" value="Genomic_DNA"/>
</dbReference>
<name>A0A4C1SG83_EUMVA</name>
<gene>
    <name evidence="1" type="ORF">EVAR_74410_1</name>
</gene>
<sequence>MRFDGHTASRYRSISSTDIVVTELCRQHVGRPASEPSPANSCRWCSFNRYSVYGKLTRDRSRYLCRDDLKKGPDDFDESPYFDKGFLFVCPRVNSKAAQPGRLLGYLLSAAINDVCDVMRNGIGRSEQKNELTPTQ</sequence>
<reference evidence="1 2" key="1">
    <citation type="journal article" date="2019" name="Commun. Biol.">
        <title>The bagworm genome reveals a unique fibroin gene that provides high tensile strength.</title>
        <authorList>
            <person name="Kono N."/>
            <person name="Nakamura H."/>
            <person name="Ohtoshi R."/>
            <person name="Tomita M."/>
            <person name="Numata K."/>
            <person name="Arakawa K."/>
        </authorList>
    </citation>
    <scope>NUCLEOTIDE SEQUENCE [LARGE SCALE GENOMIC DNA]</scope>
</reference>
<proteinExistence type="predicted"/>
<organism evidence="1 2">
    <name type="scientific">Eumeta variegata</name>
    <name type="common">Bagworm moth</name>
    <name type="synonym">Eumeta japonica</name>
    <dbReference type="NCBI Taxonomy" id="151549"/>
    <lineage>
        <taxon>Eukaryota</taxon>
        <taxon>Metazoa</taxon>
        <taxon>Ecdysozoa</taxon>
        <taxon>Arthropoda</taxon>
        <taxon>Hexapoda</taxon>
        <taxon>Insecta</taxon>
        <taxon>Pterygota</taxon>
        <taxon>Neoptera</taxon>
        <taxon>Endopterygota</taxon>
        <taxon>Lepidoptera</taxon>
        <taxon>Glossata</taxon>
        <taxon>Ditrysia</taxon>
        <taxon>Tineoidea</taxon>
        <taxon>Psychidae</taxon>
        <taxon>Oiketicinae</taxon>
        <taxon>Eumeta</taxon>
    </lineage>
</organism>